<evidence type="ECO:0000313" key="4">
    <source>
        <dbReference type="EMBL" id="MBG3878856.1"/>
    </source>
</evidence>
<dbReference type="EMBL" id="VRYY01000748">
    <property type="protein sequence ID" value="MBG3878856.1"/>
    <property type="molecule type" value="Genomic_DNA"/>
</dbReference>
<proteinExistence type="predicted"/>
<dbReference type="CDD" id="cd00156">
    <property type="entry name" value="REC"/>
    <property type="match status" value="1"/>
</dbReference>
<evidence type="ECO:0000256" key="2">
    <source>
        <dbReference type="PROSITE-ProRule" id="PRU00169"/>
    </source>
</evidence>
<keyword evidence="5" id="KW-1185">Reference proteome</keyword>
<dbReference type="SUPFAM" id="SSF52172">
    <property type="entry name" value="CheY-like"/>
    <property type="match status" value="1"/>
</dbReference>
<evidence type="ECO:0000313" key="5">
    <source>
        <dbReference type="Proteomes" id="UP001194469"/>
    </source>
</evidence>
<dbReference type="InterPro" id="IPR011006">
    <property type="entry name" value="CheY-like_superfamily"/>
</dbReference>
<keyword evidence="1 2" id="KW-0597">Phosphoprotein</keyword>
<dbReference type="Gene3D" id="3.40.50.2300">
    <property type="match status" value="1"/>
</dbReference>
<dbReference type="PANTHER" id="PTHR44591">
    <property type="entry name" value="STRESS RESPONSE REGULATOR PROTEIN 1"/>
    <property type="match status" value="1"/>
</dbReference>
<protein>
    <submittedName>
        <fullName evidence="4">Response regulator</fullName>
    </submittedName>
</protein>
<dbReference type="PANTHER" id="PTHR44591:SF3">
    <property type="entry name" value="RESPONSE REGULATORY DOMAIN-CONTAINING PROTEIN"/>
    <property type="match status" value="1"/>
</dbReference>
<name>A0ABS0J8Y8_9BACT</name>
<evidence type="ECO:0000259" key="3">
    <source>
        <dbReference type="PROSITE" id="PS50110"/>
    </source>
</evidence>
<dbReference type="SMART" id="SM00448">
    <property type="entry name" value="REC"/>
    <property type="match status" value="1"/>
</dbReference>
<dbReference type="InterPro" id="IPR001789">
    <property type="entry name" value="Sig_transdc_resp-reg_receiver"/>
</dbReference>
<evidence type="ECO:0000256" key="1">
    <source>
        <dbReference type="ARBA" id="ARBA00022553"/>
    </source>
</evidence>
<feature type="domain" description="Response regulatory" evidence="3">
    <location>
        <begin position="3"/>
        <end position="117"/>
    </location>
</feature>
<gene>
    <name evidence="4" type="ORF">FVW20_18095</name>
</gene>
<sequence>MARILVVDDEAMVRTMLAEVAVGMGHEALVAATLEEGLRLAATGAPDVVYLDVLLPDGNGLAHVTTFGRLPCAPEIIVVTGFGDADGAETALRHGVWEYLQKPLRVQDITLSLSRVLAYRSGRARRGIGGGANGTVSGTAQAGQAD</sequence>
<dbReference type="PROSITE" id="PS50110">
    <property type="entry name" value="RESPONSE_REGULATORY"/>
    <property type="match status" value="1"/>
</dbReference>
<organism evidence="4 5">
    <name type="scientific">Nitratidesulfovibrio oxamicus</name>
    <dbReference type="NCBI Taxonomy" id="32016"/>
    <lineage>
        <taxon>Bacteria</taxon>
        <taxon>Pseudomonadati</taxon>
        <taxon>Thermodesulfobacteriota</taxon>
        <taxon>Desulfovibrionia</taxon>
        <taxon>Desulfovibrionales</taxon>
        <taxon>Desulfovibrionaceae</taxon>
        <taxon>Nitratidesulfovibrio</taxon>
    </lineage>
</organism>
<comment type="caution">
    <text evidence="4">The sequence shown here is derived from an EMBL/GenBank/DDBJ whole genome shotgun (WGS) entry which is preliminary data.</text>
</comment>
<dbReference type="RefSeq" id="WP_196610675.1">
    <property type="nucleotide sequence ID" value="NZ_VRYY01000748.1"/>
</dbReference>
<dbReference type="Proteomes" id="UP001194469">
    <property type="component" value="Unassembled WGS sequence"/>
</dbReference>
<dbReference type="Pfam" id="PF00072">
    <property type="entry name" value="Response_reg"/>
    <property type="match status" value="1"/>
</dbReference>
<dbReference type="InterPro" id="IPR050595">
    <property type="entry name" value="Bact_response_regulator"/>
</dbReference>
<feature type="modified residue" description="4-aspartylphosphate" evidence="2">
    <location>
        <position position="52"/>
    </location>
</feature>
<accession>A0ABS0J8Y8</accession>
<reference evidence="4 5" key="1">
    <citation type="submission" date="2019-08" db="EMBL/GenBank/DDBJ databases">
        <authorList>
            <person name="Luo N."/>
        </authorList>
    </citation>
    <scope>NUCLEOTIDE SEQUENCE [LARGE SCALE GENOMIC DNA]</scope>
    <source>
        <strain evidence="4 5">NCIMB 9442</strain>
    </source>
</reference>
<feature type="non-terminal residue" evidence="4">
    <location>
        <position position="146"/>
    </location>
</feature>